<dbReference type="Pfam" id="PF01965">
    <property type="entry name" value="DJ-1_PfpI"/>
    <property type="match status" value="1"/>
</dbReference>
<evidence type="ECO:0000313" key="6">
    <source>
        <dbReference type="Proteomes" id="UP001431784"/>
    </source>
</evidence>
<proteinExistence type="predicted"/>
<dbReference type="PROSITE" id="PS00041">
    <property type="entry name" value="HTH_ARAC_FAMILY_1"/>
    <property type="match status" value="1"/>
</dbReference>
<dbReference type="CDD" id="cd03138">
    <property type="entry name" value="GATase1_AraC_2"/>
    <property type="match status" value="1"/>
</dbReference>
<organism evidence="5 6">
    <name type="scientific">Roseinatronobacter alkalisoli</name>
    <dbReference type="NCBI Taxonomy" id="3028235"/>
    <lineage>
        <taxon>Bacteria</taxon>
        <taxon>Pseudomonadati</taxon>
        <taxon>Pseudomonadota</taxon>
        <taxon>Alphaproteobacteria</taxon>
        <taxon>Rhodobacterales</taxon>
        <taxon>Paracoccaceae</taxon>
        <taxon>Roseinatronobacter</taxon>
    </lineage>
</organism>
<keyword evidence="3" id="KW-0804">Transcription</keyword>
<dbReference type="RefSeq" id="WP_274354472.1">
    <property type="nucleotide sequence ID" value="NZ_JAQZSM010000061.1"/>
</dbReference>
<dbReference type="InterPro" id="IPR029062">
    <property type="entry name" value="Class_I_gatase-like"/>
</dbReference>
<evidence type="ECO:0000259" key="4">
    <source>
        <dbReference type="PROSITE" id="PS01124"/>
    </source>
</evidence>
<reference evidence="5" key="1">
    <citation type="submission" date="2023-02" db="EMBL/GenBank/DDBJ databases">
        <title>Description of Roseinatronobacter alkalisoli sp. nov., an alkaliphilic bacerium isolated from soda soil.</title>
        <authorList>
            <person name="Wei W."/>
        </authorList>
    </citation>
    <scope>NUCLEOTIDE SEQUENCE</scope>
    <source>
        <strain evidence="5">HJB301</strain>
    </source>
</reference>
<dbReference type="Pfam" id="PF12833">
    <property type="entry name" value="HTH_18"/>
    <property type="match status" value="1"/>
</dbReference>
<dbReference type="InterPro" id="IPR002818">
    <property type="entry name" value="DJ-1/PfpI"/>
</dbReference>
<dbReference type="InterPro" id="IPR018060">
    <property type="entry name" value="HTH_AraC"/>
</dbReference>
<evidence type="ECO:0000256" key="2">
    <source>
        <dbReference type="ARBA" id="ARBA00023125"/>
    </source>
</evidence>
<dbReference type="SMART" id="SM00342">
    <property type="entry name" value="HTH_ARAC"/>
    <property type="match status" value="1"/>
</dbReference>
<dbReference type="Proteomes" id="UP001431784">
    <property type="component" value="Unassembled WGS sequence"/>
</dbReference>
<keyword evidence="2" id="KW-0238">DNA-binding</keyword>
<dbReference type="SUPFAM" id="SSF46689">
    <property type="entry name" value="Homeodomain-like"/>
    <property type="match status" value="2"/>
</dbReference>
<protein>
    <submittedName>
        <fullName evidence="5">Helix-turn-helix domain-containing protein</fullName>
    </submittedName>
</protein>
<dbReference type="PROSITE" id="PS01124">
    <property type="entry name" value="HTH_ARAC_FAMILY_2"/>
    <property type="match status" value="1"/>
</dbReference>
<dbReference type="InterPro" id="IPR009057">
    <property type="entry name" value="Homeodomain-like_sf"/>
</dbReference>
<evidence type="ECO:0000313" key="5">
    <source>
        <dbReference type="EMBL" id="MDD7973812.1"/>
    </source>
</evidence>
<accession>A0ABT5TFA8</accession>
<evidence type="ECO:0000256" key="1">
    <source>
        <dbReference type="ARBA" id="ARBA00023015"/>
    </source>
</evidence>
<dbReference type="Gene3D" id="1.10.10.60">
    <property type="entry name" value="Homeodomain-like"/>
    <property type="match status" value="2"/>
</dbReference>
<sequence length="352" mass="38784">MSANIETPNEPLSISILAFPGMSVGTPVSGLFETLAIGNAVLNGGRPGETAHFHVEIVGPEPGIFPGACGLPLQVHRGVAEVERTDIVIAPSMFLPEEGWVKGRQPEVIAWLRRQHEAGADLCTACAGALVLAETGLLDGRETTTHWAFADTFRRNFPQVRLRLEELLVVNGTRGEFVMSGAANSWQDLILFLIARHVSPRAAQSVGKFLLYQWNMPSQAPFMPFSPGTDHGDGAIRAVQEYLDANTRLDLSVDELADRTGLARATFNRRFARATGHAPIDYLQRLRVEKAKAMLEETGEPIEEIGWQVGYDEPAAFRRIFRKVTRLTPSDYRRKFRVIKADRTSGTGLPND</sequence>
<keyword evidence="1" id="KW-0805">Transcription regulation</keyword>
<dbReference type="InterPro" id="IPR018062">
    <property type="entry name" value="HTH_AraC-typ_CS"/>
</dbReference>
<dbReference type="PANTHER" id="PTHR43130:SF11">
    <property type="entry name" value="TRANSCRIPTIONAL REGULATORY PROTEIN"/>
    <property type="match status" value="1"/>
</dbReference>
<feature type="domain" description="HTH araC/xylS-type" evidence="4">
    <location>
        <begin position="237"/>
        <end position="335"/>
    </location>
</feature>
<dbReference type="InterPro" id="IPR052158">
    <property type="entry name" value="INH-QAR"/>
</dbReference>
<comment type="caution">
    <text evidence="5">The sequence shown here is derived from an EMBL/GenBank/DDBJ whole genome shotgun (WGS) entry which is preliminary data.</text>
</comment>
<dbReference type="SUPFAM" id="SSF52317">
    <property type="entry name" value="Class I glutamine amidotransferase-like"/>
    <property type="match status" value="1"/>
</dbReference>
<gene>
    <name evidence="5" type="ORF">PUT78_22460</name>
</gene>
<dbReference type="PANTHER" id="PTHR43130">
    <property type="entry name" value="ARAC-FAMILY TRANSCRIPTIONAL REGULATOR"/>
    <property type="match status" value="1"/>
</dbReference>
<keyword evidence="6" id="KW-1185">Reference proteome</keyword>
<dbReference type="EMBL" id="JAQZSM010000061">
    <property type="protein sequence ID" value="MDD7973812.1"/>
    <property type="molecule type" value="Genomic_DNA"/>
</dbReference>
<evidence type="ECO:0000256" key="3">
    <source>
        <dbReference type="ARBA" id="ARBA00023163"/>
    </source>
</evidence>
<dbReference type="Gene3D" id="3.40.50.880">
    <property type="match status" value="1"/>
</dbReference>
<name>A0ABT5TFA8_9RHOB</name>